<dbReference type="Gene3D" id="3.40.50.720">
    <property type="entry name" value="NAD(P)-binding Rossmann-like Domain"/>
    <property type="match status" value="1"/>
</dbReference>
<dbReference type="InterPro" id="IPR050129">
    <property type="entry name" value="Zn_alcohol_dh"/>
</dbReference>
<dbReference type="InterPro" id="IPR011032">
    <property type="entry name" value="GroES-like_sf"/>
</dbReference>
<organism evidence="4 5">
    <name type="scientific">Agrobacterium tumefaciens</name>
    <dbReference type="NCBI Taxonomy" id="358"/>
    <lineage>
        <taxon>Bacteria</taxon>
        <taxon>Pseudomonadati</taxon>
        <taxon>Pseudomonadota</taxon>
        <taxon>Alphaproteobacteria</taxon>
        <taxon>Hyphomicrobiales</taxon>
        <taxon>Rhizobiaceae</taxon>
        <taxon>Rhizobium/Agrobacterium group</taxon>
        <taxon>Agrobacterium</taxon>
        <taxon>Agrobacterium tumefaciens complex</taxon>
    </lineage>
</organism>
<dbReference type="Pfam" id="PF08240">
    <property type="entry name" value="ADH_N"/>
    <property type="match status" value="1"/>
</dbReference>
<dbReference type="OrthoDB" id="9809185at2"/>
<reference evidence="4 5" key="1">
    <citation type="submission" date="2014-12" db="EMBL/GenBank/DDBJ databases">
        <title>16Stimator: statistical estimation of ribosomal gene copy numbers from draft genome assemblies.</title>
        <authorList>
            <person name="Perisin M.A."/>
            <person name="Vetter M."/>
            <person name="Gilbert J.A."/>
            <person name="Bergelson J."/>
        </authorList>
    </citation>
    <scope>NUCLEOTIDE SEQUENCE [LARGE SCALE GENOMIC DNA]</scope>
    <source>
        <strain evidence="4 5">MEJ076</strain>
    </source>
</reference>
<dbReference type="Gene3D" id="3.90.180.10">
    <property type="entry name" value="Medium-chain alcohol dehydrogenases, catalytic domain"/>
    <property type="match status" value="1"/>
</dbReference>
<evidence type="ECO:0000313" key="5">
    <source>
        <dbReference type="Proteomes" id="UP000035017"/>
    </source>
</evidence>
<dbReference type="Pfam" id="PF00107">
    <property type="entry name" value="ADH_zinc_N"/>
    <property type="match status" value="1"/>
</dbReference>
<feature type="domain" description="Alcohol dehydrogenase-like N-terminal" evidence="3">
    <location>
        <begin position="23"/>
        <end position="130"/>
    </location>
</feature>
<dbReference type="PANTHER" id="PTHR43401">
    <property type="entry name" value="L-THREONINE 3-DEHYDROGENASE"/>
    <property type="match status" value="1"/>
</dbReference>
<dbReference type="SUPFAM" id="SSF50129">
    <property type="entry name" value="GroES-like"/>
    <property type="match status" value="1"/>
</dbReference>
<dbReference type="PANTHER" id="PTHR43401:SF3">
    <property type="entry name" value="L-GALACTONATE-5-DEHYDROGENASE"/>
    <property type="match status" value="1"/>
</dbReference>
<dbReference type="EMBL" id="JXQV01000001">
    <property type="protein sequence ID" value="KIQ05922.1"/>
    <property type="molecule type" value="Genomic_DNA"/>
</dbReference>
<keyword evidence="1" id="KW-0560">Oxidoreductase</keyword>
<dbReference type="GO" id="GO:0016491">
    <property type="term" value="F:oxidoreductase activity"/>
    <property type="evidence" value="ECO:0007669"/>
    <property type="project" value="UniProtKB-KW"/>
</dbReference>
<dbReference type="InterPro" id="IPR036291">
    <property type="entry name" value="NAD(P)-bd_dom_sf"/>
</dbReference>
<evidence type="ECO:0000259" key="2">
    <source>
        <dbReference type="Pfam" id="PF00107"/>
    </source>
</evidence>
<comment type="caution">
    <text evidence="4">The sequence shown here is derived from an EMBL/GenBank/DDBJ whole genome shotgun (WGS) entry which is preliminary data.</text>
</comment>
<dbReference type="InterPro" id="IPR013149">
    <property type="entry name" value="ADH-like_C"/>
</dbReference>
<feature type="domain" description="Alcohol dehydrogenase-like C-terminal" evidence="2">
    <location>
        <begin position="169"/>
        <end position="293"/>
    </location>
</feature>
<evidence type="ECO:0000256" key="1">
    <source>
        <dbReference type="ARBA" id="ARBA00023002"/>
    </source>
</evidence>
<gene>
    <name evidence="4" type="ORF">RU07_00650</name>
</gene>
<dbReference type="AlphaFoldDB" id="A0A0D0KAS3"/>
<dbReference type="CDD" id="cd08261">
    <property type="entry name" value="Zn_ADH7"/>
    <property type="match status" value="1"/>
</dbReference>
<sequence>MLAIFCDKPGLLSPKELPKPHRGEGEVLIRIRRIGVCGTDLHIFTGNQPYLSYPRIMGHELSGTVEEAPEGSNLQAGDVVTVIPYISCGHCSACLKGKSNCCRNIGVLGVHRDGGMVEYLSVPSQFVLKADGLTLDQAAMTEFLAIGAHAVRRGAVKAGQQVLIVGAGPIGMAVAVFAVSNGGVVTMIDSREDRLTFCKDQLGIAHSVTLGDGDKEQLSQISGGDFFDVVFDATGNPKAMERGFSFVGHGGAYVLVSIVASDISFNDPEFHKRETTLLGSRNATREDFDVVLEAQRAGKVPDALITHRMTLSEVPARFADLTNPKAGVIKGMVEVA</sequence>
<dbReference type="InterPro" id="IPR013154">
    <property type="entry name" value="ADH-like_N"/>
</dbReference>
<evidence type="ECO:0000259" key="3">
    <source>
        <dbReference type="Pfam" id="PF08240"/>
    </source>
</evidence>
<dbReference type="SUPFAM" id="SSF51735">
    <property type="entry name" value="NAD(P)-binding Rossmann-fold domains"/>
    <property type="match status" value="1"/>
</dbReference>
<evidence type="ECO:0000313" key="4">
    <source>
        <dbReference type="EMBL" id="KIQ05922.1"/>
    </source>
</evidence>
<dbReference type="Proteomes" id="UP000035017">
    <property type="component" value="Unassembled WGS sequence"/>
</dbReference>
<accession>A0A0D0KAS3</accession>
<name>A0A0D0KAS3_AGRTU</name>
<proteinExistence type="predicted"/>
<protein>
    <submittedName>
        <fullName evidence="4">Dehydrogenase</fullName>
    </submittedName>
</protein>